<reference evidence="1" key="1">
    <citation type="submission" date="2014-12" db="EMBL/GenBank/DDBJ databases">
        <title>Genome Sequence of Valsa Canker Pathogens Uncovers a Specific Adaption of Colonization on Woody Bark.</title>
        <authorList>
            <person name="Yin Z."/>
            <person name="Liu H."/>
            <person name="Gao X."/>
            <person name="Li Z."/>
            <person name="Song N."/>
            <person name="Ke X."/>
            <person name="Dai Q."/>
            <person name="Wu Y."/>
            <person name="Sun Y."/>
            <person name="Xu J.-R."/>
            <person name="Kang Z.K."/>
            <person name="Wang L."/>
            <person name="Huang L."/>
        </authorList>
    </citation>
    <scope>NUCLEOTIDE SEQUENCE [LARGE SCALE GENOMIC DNA]</scope>
    <source>
        <strain evidence="1">03-8</strain>
    </source>
</reference>
<gene>
    <name evidence="1" type="ORF">VM1G_11434</name>
</gene>
<name>A0A194VPI0_CYTMA</name>
<organism evidence="1 2">
    <name type="scientific">Cytospora mali</name>
    <name type="common">Apple Valsa canker fungus</name>
    <name type="synonym">Valsa mali</name>
    <dbReference type="NCBI Taxonomy" id="578113"/>
    <lineage>
        <taxon>Eukaryota</taxon>
        <taxon>Fungi</taxon>
        <taxon>Dikarya</taxon>
        <taxon>Ascomycota</taxon>
        <taxon>Pezizomycotina</taxon>
        <taxon>Sordariomycetes</taxon>
        <taxon>Sordariomycetidae</taxon>
        <taxon>Diaporthales</taxon>
        <taxon>Cytosporaceae</taxon>
        <taxon>Cytospora</taxon>
    </lineage>
</organism>
<evidence type="ECO:0000313" key="2">
    <source>
        <dbReference type="Proteomes" id="UP000078559"/>
    </source>
</evidence>
<dbReference type="EMBL" id="CM003099">
    <property type="protein sequence ID" value="KUI66101.1"/>
    <property type="molecule type" value="Genomic_DNA"/>
</dbReference>
<proteinExistence type="predicted"/>
<sequence length="50" mass="5671">MSSYLPHKIIPSMELFFAPSNLLETSSFMFPFGGNARFQAPYLSLQLLVM</sequence>
<dbReference type="AlphaFoldDB" id="A0A194VPI0"/>
<evidence type="ECO:0000313" key="1">
    <source>
        <dbReference type="EMBL" id="KUI66101.1"/>
    </source>
</evidence>
<protein>
    <submittedName>
        <fullName evidence="1">Uncharacterized protein</fullName>
    </submittedName>
</protein>
<accession>A0A194VPI0</accession>
<keyword evidence="2" id="KW-1185">Reference proteome</keyword>
<dbReference type="Proteomes" id="UP000078559">
    <property type="component" value="Chromosome 2"/>
</dbReference>